<dbReference type="InterPro" id="IPR004045">
    <property type="entry name" value="Glutathione_S-Trfase_N"/>
</dbReference>
<evidence type="ECO:0000313" key="4">
    <source>
        <dbReference type="EMBL" id="OOF58774.1"/>
    </source>
</evidence>
<dbReference type="GO" id="GO:0006749">
    <property type="term" value="P:glutathione metabolic process"/>
    <property type="evidence" value="ECO:0007669"/>
    <property type="project" value="TreeGrafter"/>
</dbReference>
<feature type="domain" description="GST N-terminal" evidence="2">
    <location>
        <begin position="1"/>
        <end position="82"/>
    </location>
</feature>
<evidence type="ECO:0000256" key="1">
    <source>
        <dbReference type="ARBA" id="ARBA00010007"/>
    </source>
</evidence>
<accession>A0A1V3JPR0</accession>
<comment type="similarity">
    <text evidence="1">Belongs to the GST superfamily. Zeta family.</text>
</comment>
<organism evidence="4 5">
    <name type="scientific">Rodentibacter myodis</name>
    <dbReference type="NCBI Taxonomy" id="1907939"/>
    <lineage>
        <taxon>Bacteria</taxon>
        <taxon>Pseudomonadati</taxon>
        <taxon>Pseudomonadota</taxon>
        <taxon>Gammaproteobacteria</taxon>
        <taxon>Pasteurellales</taxon>
        <taxon>Pasteurellaceae</taxon>
        <taxon>Rodentibacter</taxon>
    </lineage>
</organism>
<evidence type="ECO:0000313" key="5">
    <source>
        <dbReference type="Proteomes" id="UP000188602"/>
    </source>
</evidence>
<dbReference type="GO" id="GO:0005737">
    <property type="term" value="C:cytoplasm"/>
    <property type="evidence" value="ECO:0007669"/>
    <property type="project" value="InterPro"/>
</dbReference>
<dbReference type="GO" id="GO:0006559">
    <property type="term" value="P:L-phenylalanine catabolic process"/>
    <property type="evidence" value="ECO:0007669"/>
    <property type="project" value="TreeGrafter"/>
</dbReference>
<dbReference type="InterPro" id="IPR010987">
    <property type="entry name" value="Glutathione-S-Trfase_C-like"/>
</dbReference>
<dbReference type="InterPro" id="IPR036282">
    <property type="entry name" value="Glutathione-S-Trfase_C_sf"/>
</dbReference>
<dbReference type="SUPFAM" id="SSF47616">
    <property type="entry name" value="GST C-terminal domain-like"/>
    <property type="match status" value="1"/>
</dbReference>
<dbReference type="InterPro" id="IPR036249">
    <property type="entry name" value="Thioredoxin-like_sf"/>
</dbReference>
<dbReference type="OrthoDB" id="509852at2"/>
<dbReference type="Gene3D" id="3.40.30.10">
    <property type="entry name" value="Glutaredoxin"/>
    <property type="match status" value="1"/>
</dbReference>
<proteinExistence type="inferred from homology"/>
<dbReference type="InterPro" id="IPR034333">
    <property type="entry name" value="GST_Zeta_N"/>
</dbReference>
<dbReference type="PANTHER" id="PTHR42673:SF21">
    <property type="entry name" value="GLUTATHIONE S-TRANSFERASE YFCF"/>
    <property type="match status" value="1"/>
</dbReference>
<dbReference type="GO" id="GO:0004364">
    <property type="term" value="F:glutathione transferase activity"/>
    <property type="evidence" value="ECO:0007669"/>
    <property type="project" value="TreeGrafter"/>
</dbReference>
<sequence>MKLYSYFRSSASYRVRIALNIKGISYEYVPVHLINNGGLQHQETYRKLNPSELVPMLVDGENILTQSVAIIEYLEENYPSPSLLPKDSYQKARIRAFSLDIACELHPLNNLRVLQYLQQQFQINDEVKNSWYRHWVNLNFSHIETKLEGRQDFCFGSNPTMADCFLIPQVFNALRFNVNLDLYPKIQAVYEHCMRLDVFQNAAPERQPDAE</sequence>
<dbReference type="EMBL" id="MLHQ01000014">
    <property type="protein sequence ID" value="OOF58774.1"/>
    <property type="molecule type" value="Genomic_DNA"/>
</dbReference>
<dbReference type="CDD" id="cd03042">
    <property type="entry name" value="GST_N_Zeta"/>
    <property type="match status" value="1"/>
</dbReference>
<dbReference type="Pfam" id="PF00043">
    <property type="entry name" value="GST_C"/>
    <property type="match status" value="1"/>
</dbReference>
<evidence type="ECO:0000259" key="3">
    <source>
        <dbReference type="PROSITE" id="PS50405"/>
    </source>
</evidence>
<dbReference type="Proteomes" id="UP000188602">
    <property type="component" value="Unassembled WGS sequence"/>
</dbReference>
<comment type="caution">
    <text evidence="4">The sequence shown here is derived from an EMBL/GenBank/DDBJ whole genome shotgun (WGS) entry which is preliminary data.</text>
</comment>
<dbReference type="InterPro" id="IPR040079">
    <property type="entry name" value="Glutathione_S-Trfase"/>
</dbReference>
<dbReference type="InterPro" id="IPR004046">
    <property type="entry name" value="GST_C"/>
</dbReference>
<dbReference type="NCBIfam" id="TIGR01262">
    <property type="entry name" value="maiA"/>
    <property type="match status" value="1"/>
</dbReference>
<protein>
    <submittedName>
        <fullName evidence="4">Maleylacetoacetate isomerase</fullName>
    </submittedName>
</protein>
<dbReference type="Pfam" id="PF13417">
    <property type="entry name" value="GST_N_3"/>
    <property type="match status" value="1"/>
</dbReference>
<dbReference type="InterPro" id="IPR034330">
    <property type="entry name" value="GST_Zeta_C"/>
</dbReference>
<dbReference type="RefSeq" id="WP_077423796.1">
    <property type="nucleotide sequence ID" value="NZ_MLHQ01000014.1"/>
</dbReference>
<feature type="domain" description="GST C-terminal" evidence="3">
    <location>
        <begin position="87"/>
        <end position="211"/>
    </location>
</feature>
<dbReference type="PROSITE" id="PS50405">
    <property type="entry name" value="GST_CTER"/>
    <property type="match status" value="1"/>
</dbReference>
<keyword evidence="4" id="KW-0413">Isomerase</keyword>
<dbReference type="CDD" id="cd03191">
    <property type="entry name" value="GST_C_Zeta"/>
    <property type="match status" value="1"/>
</dbReference>
<dbReference type="SUPFAM" id="SSF52833">
    <property type="entry name" value="Thioredoxin-like"/>
    <property type="match status" value="1"/>
</dbReference>
<dbReference type="SFLD" id="SFLDG00358">
    <property type="entry name" value="Main_(cytGST)"/>
    <property type="match status" value="1"/>
</dbReference>
<dbReference type="PANTHER" id="PTHR42673">
    <property type="entry name" value="MALEYLACETOACETATE ISOMERASE"/>
    <property type="match status" value="1"/>
</dbReference>
<dbReference type="AlphaFoldDB" id="A0A1V3JPR0"/>
<name>A0A1V3JPR0_9PAST</name>
<dbReference type="STRING" id="1907939.BKL49_06400"/>
<reference evidence="4 5" key="1">
    <citation type="submission" date="2016-10" db="EMBL/GenBank/DDBJ databases">
        <title>Rodentibacter gen. nov. and new species.</title>
        <authorList>
            <person name="Christensen H."/>
        </authorList>
    </citation>
    <scope>NUCLEOTIDE SEQUENCE [LARGE SCALE GENOMIC DNA]</scope>
    <source>
        <strain evidence="4 5">Ac151</strain>
    </source>
</reference>
<keyword evidence="5" id="KW-1185">Reference proteome</keyword>
<dbReference type="InterPro" id="IPR005955">
    <property type="entry name" value="GST_Zeta"/>
</dbReference>
<gene>
    <name evidence="4" type="ORF">BKL49_06400</name>
</gene>
<dbReference type="PROSITE" id="PS50404">
    <property type="entry name" value="GST_NTER"/>
    <property type="match status" value="1"/>
</dbReference>
<dbReference type="SFLD" id="SFLDS00019">
    <property type="entry name" value="Glutathione_Transferase_(cytos"/>
    <property type="match status" value="1"/>
</dbReference>
<dbReference type="GO" id="GO:0016034">
    <property type="term" value="F:maleylacetoacetate isomerase activity"/>
    <property type="evidence" value="ECO:0007669"/>
    <property type="project" value="TreeGrafter"/>
</dbReference>
<evidence type="ECO:0000259" key="2">
    <source>
        <dbReference type="PROSITE" id="PS50404"/>
    </source>
</evidence>
<dbReference type="Gene3D" id="1.20.1050.10">
    <property type="match status" value="1"/>
</dbReference>